<evidence type="ECO:0000313" key="3">
    <source>
        <dbReference type="Proteomes" id="UP000002280"/>
    </source>
</evidence>
<dbReference type="AlphaFoldDB" id="A0A5F8GA35"/>
<dbReference type="Ensembl" id="ENSMODT00000069779.1">
    <property type="protein sequence ID" value="ENSMODP00000044254.1"/>
    <property type="gene ID" value="ENSMODG00000046986.1"/>
</dbReference>
<dbReference type="Proteomes" id="UP000002280">
    <property type="component" value="Chromosome 5"/>
</dbReference>
<proteinExistence type="predicted"/>
<sequence>MGSEEKEGDTLVVVISESRKTSSSSESEPELTQLKKGVDSGLLLEPVIRVQPPSPLPSDIDSNSSPEEGFQPIVSKQYTFKMEEETQEEPAKPTMDKDSEPLSPEERHTISVEESEALHSDPIKEIETVGAKTCTGHGCEPSSPTKPHIPFHPGVQTFTSDEAEEDLVAHKESLSEQDILENDLAGEKQDSDFSRVESTKVDCPCEESSQILPSVSHCSTSDEMEQDKDISAMLKSLQKTFLTVIIYSYCDYFHFINKKTEARNHLISPLSCN</sequence>
<dbReference type="STRING" id="13616.ENSMODP00000044254"/>
<protein>
    <submittedName>
        <fullName evidence="2">Uncharacterized protein</fullName>
    </submittedName>
</protein>
<reference evidence="2 3" key="1">
    <citation type="journal article" date="2007" name="Nature">
        <title>Genome of the marsupial Monodelphis domestica reveals innovation in non-coding sequences.</title>
        <authorList>
            <person name="Mikkelsen T.S."/>
            <person name="Wakefield M.J."/>
            <person name="Aken B."/>
            <person name="Amemiya C.T."/>
            <person name="Chang J.L."/>
            <person name="Duke S."/>
            <person name="Garber M."/>
            <person name="Gentles A.J."/>
            <person name="Goodstadt L."/>
            <person name="Heger A."/>
            <person name="Jurka J."/>
            <person name="Kamal M."/>
            <person name="Mauceli E."/>
            <person name="Searle S.M."/>
            <person name="Sharpe T."/>
            <person name="Baker M.L."/>
            <person name="Batzer M.A."/>
            <person name="Benos P.V."/>
            <person name="Belov K."/>
            <person name="Clamp M."/>
            <person name="Cook A."/>
            <person name="Cuff J."/>
            <person name="Das R."/>
            <person name="Davidow L."/>
            <person name="Deakin J.E."/>
            <person name="Fazzari M.J."/>
            <person name="Glass J.L."/>
            <person name="Grabherr M."/>
            <person name="Greally J.M."/>
            <person name="Gu W."/>
            <person name="Hore T.A."/>
            <person name="Huttley G.A."/>
            <person name="Kleber M."/>
            <person name="Jirtle R.L."/>
            <person name="Koina E."/>
            <person name="Lee J.T."/>
            <person name="Mahony S."/>
            <person name="Marra M.A."/>
            <person name="Miller R.D."/>
            <person name="Nicholls R.D."/>
            <person name="Oda M."/>
            <person name="Papenfuss A.T."/>
            <person name="Parra Z.E."/>
            <person name="Pollock D.D."/>
            <person name="Ray D.A."/>
            <person name="Schein J.E."/>
            <person name="Speed T.P."/>
            <person name="Thompson K."/>
            <person name="VandeBerg J.L."/>
            <person name="Wade C.M."/>
            <person name="Walker J.A."/>
            <person name="Waters P.D."/>
            <person name="Webber C."/>
            <person name="Weidman J.R."/>
            <person name="Xie X."/>
            <person name="Zody M.C."/>
            <person name="Baldwin J."/>
            <person name="Abdouelleil A."/>
            <person name="Abdulkadir J."/>
            <person name="Abebe A."/>
            <person name="Abera B."/>
            <person name="Abreu J."/>
            <person name="Acer S.C."/>
            <person name="Aftuck L."/>
            <person name="Alexander A."/>
            <person name="An P."/>
            <person name="Anderson E."/>
            <person name="Anderson S."/>
            <person name="Arachi H."/>
            <person name="Azer M."/>
            <person name="Bachantsang P."/>
            <person name="Barry A."/>
            <person name="Bayul T."/>
            <person name="Berlin A."/>
            <person name="Bessette D."/>
            <person name="Bloom T."/>
            <person name="Bloom T."/>
            <person name="Boguslavskiy L."/>
            <person name="Bonnet C."/>
            <person name="Boukhgalter B."/>
            <person name="Bourzgui I."/>
            <person name="Brown A."/>
            <person name="Cahill P."/>
            <person name="Channer S."/>
            <person name="Cheshatsang Y."/>
            <person name="Chuda L."/>
            <person name="Citroen M."/>
            <person name="Collymore A."/>
            <person name="Cooke P."/>
            <person name="Costello M."/>
            <person name="D'Aco K."/>
            <person name="Daza R."/>
            <person name="De Haan G."/>
            <person name="DeGray S."/>
            <person name="DeMaso C."/>
            <person name="Dhargay N."/>
            <person name="Dooley K."/>
            <person name="Dooley E."/>
            <person name="Doricent M."/>
            <person name="Dorje P."/>
            <person name="Dorjee K."/>
            <person name="Dupes A."/>
            <person name="Elong R."/>
            <person name="Falk J."/>
            <person name="Farina A."/>
            <person name="Faro S."/>
            <person name="Ferguson D."/>
            <person name="Fisher S."/>
            <person name="Foley C.D."/>
            <person name="Franke A."/>
            <person name="Friedrich D."/>
            <person name="Gadbois L."/>
            <person name="Gearin G."/>
            <person name="Gearin C.R."/>
            <person name="Giannoukos G."/>
            <person name="Goode T."/>
            <person name="Graham J."/>
            <person name="Grandbois E."/>
            <person name="Grewal S."/>
            <person name="Gyaltsen K."/>
            <person name="Hafez N."/>
            <person name="Hagos B."/>
            <person name="Hall J."/>
            <person name="Henson C."/>
            <person name="Hollinger A."/>
            <person name="Honan T."/>
            <person name="Huard M.D."/>
            <person name="Hughes L."/>
            <person name="Hurhula B."/>
            <person name="Husby M.E."/>
            <person name="Kamat A."/>
            <person name="Kanga B."/>
            <person name="Kashin S."/>
            <person name="Khazanovich D."/>
            <person name="Kisner P."/>
            <person name="Lance K."/>
            <person name="Lara M."/>
            <person name="Lee W."/>
            <person name="Lennon N."/>
            <person name="Letendre F."/>
            <person name="LeVine R."/>
            <person name="Lipovsky A."/>
            <person name="Liu X."/>
            <person name="Liu J."/>
            <person name="Liu S."/>
            <person name="Lokyitsang T."/>
            <person name="Lokyitsang Y."/>
            <person name="Lubonja R."/>
            <person name="Lui A."/>
            <person name="MacDonald P."/>
            <person name="Magnisalis V."/>
            <person name="Maru K."/>
            <person name="Matthews C."/>
            <person name="McCusker W."/>
            <person name="McDonough S."/>
            <person name="Mehta T."/>
            <person name="Meldrim J."/>
            <person name="Meneus L."/>
            <person name="Mihai O."/>
            <person name="Mihalev A."/>
            <person name="Mihova T."/>
            <person name="Mittelman R."/>
            <person name="Mlenga V."/>
            <person name="Montmayeur A."/>
            <person name="Mulrain L."/>
            <person name="Navidi A."/>
            <person name="Naylor J."/>
            <person name="Negash T."/>
            <person name="Nguyen T."/>
            <person name="Nguyen N."/>
            <person name="Nicol R."/>
            <person name="Norbu C."/>
            <person name="Norbu N."/>
            <person name="Novod N."/>
            <person name="O'Neill B."/>
            <person name="Osman S."/>
            <person name="Markiewicz E."/>
            <person name="Oyono O.L."/>
            <person name="Patti C."/>
            <person name="Phunkhang P."/>
            <person name="Pierre F."/>
            <person name="Priest M."/>
            <person name="Raghuraman S."/>
            <person name="Rege F."/>
            <person name="Reyes R."/>
            <person name="Rise C."/>
            <person name="Rogov P."/>
            <person name="Ross K."/>
            <person name="Ryan E."/>
            <person name="Settipalli S."/>
            <person name="Shea T."/>
            <person name="Sherpa N."/>
            <person name="Shi L."/>
            <person name="Shih D."/>
            <person name="Sparrow T."/>
            <person name="Spaulding J."/>
            <person name="Stalker J."/>
            <person name="Stange-Thomann N."/>
            <person name="Stavropoulos S."/>
            <person name="Stone C."/>
            <person name="Strader C."/>
            <person name="Tesfaye S."/>
            <person name="Thomson T."/>
            <person name="Thoulutsang Y."/>
            <person name="Thoulutsang D."/>
            <person name="Topham K."/>
            <person name="Topping I."/>
            <person name="Tsamla T."/>
            <person name="Vassiliev H."/>
            <person name="Vo A."/>
            <person name="Wangchuk T."/>
            <person name="Wangdi T."/>
            <person name="Weiand M."/>
            <person name="Wilkinson J."/>
            <person name="Wilson A."/>
            <person name="Yadav S."/>
            <person name="Young G."/>
            <person name="Yu Q."/>
            <person name="Zembek L."/>
            <person name="Zhong D."/>
            <person name="Zimmer A."/>
            <person name="Zwirko Z."/>
            <person name="Jaffe D.B."/>
            <person name="Alvarez P."/>
            <person name="Brockman W."/>
            <person name="Butler J."/>
            <person name="Chin C."/>
            <person name="Gnerre S."/>
            <person name="MacCallum I."/>
            <person name="Graves J.A."/>
            <person name="Ponting C.P."/>
            <person name="Breen M."/>
            <person name="Samollow P.B."/>
            <person name="Lander E.S."/>
            <person name="Lindblad-Toh K."/>
        </authorList>
    </citation>
    <scope>NUCLEOTIDE SEQUENCE [LARGE SCALE GENOMIC DNA]</scope>
</reference>
<keyword evidence="3" id="KW-1185">Reference proteome</keyword>
<name>A0A5F8GA35_MONDO</name>
<reference evidence="2" key="2">
    <citation type="submission" date="2025-08" db="UniProtKB">
        <authorList>
            <consortium name="Ensembl"/>
        </authorList>
    </citation>
    <scope>IDENTIFICATION</scope>
</reference>
<accession>A0A5F8GA35</accession>
<dbReference type="InParanoid" id="A0A5F8GA35"/>
<evidence type="ECO:0000256" key="1">
    <source>
        <dbReference type="SAM" id="MobiDB-lite"/>
    </source>
</evidence>
<feature type="region of interest" description="Disordered" evidence="1">
    <location>
        <begin position="1"/>
        <end position="124"/>
    </location>
</feature>
<dbReference type="Bgee" id="ENSMODG00000046986">
    <property type="expression patterns" value="Expressed in cerebellum and 12 other cell types or tissues"/>
</dbReference>
<reference evidence="2" key="3">
    <citation type="submission" date="2025-09" db="UniProtKB">
        <authorList>
            <consortium name="Ensembl"/>
        </authorList>
    </citation>
    <scope>IDENTIFICATION</scope>
</reference>
<dbReference type="GeneTree" id="ENSGT00940000155279"/>
<evidence type="ECO:0000313" key="2">
    <source>
        <dbReference type="Ensembl" id="ENSMODP00000044254.1"/>
    </source>
</evidence>
<feature type="compositionally biased region" description="Basic and acidic residues" evidence="1">
    <location>
        <begin position="81"/>
        <end position="124"/>
    </location>
</feature>
<dbReference type="OMA" id="KVDCPCE"/>
<organism evidence="2 3">
    <name type="scientific">Monodelphis domestica</name>
    <name type="common">Gray short-tailed opossum</name>
    <dbReference type="NCBI Taxonomy" id="13616"/>
    <lineage>
        <taxon>Eukaryota</taxon>
        <taxon>Metazoa</taxon>
        <taxon>Chordata</taxon>
        <taxon>Craniata</taxon>
        <taxon>Vertebrata</taxon>
        <taxon>Euteleostomi</taxon>
        <taxon>Mammalia</taxon>
        <taxon>Metatheria</taxon>
        <taxon>Didelphimorphia</taxon>
        <taxon>Didelphidae</taxon>
        <taxon>Monodelphis</taxon>
    </lineage>
</organism>